<evidence type="ECO:0000313" key="1">
    <source>
        <dbReference type="EMBL" id="KAJ2893067.1"/>
    </source>
</evidence>
<dbReference type="EMBL" id="JANBVB010000607">
    <property type="protein sequence ID" value="KAJ2893067.1"/>
    <property type="molecule type" value="Genomic_DNA"/>
</dbReference>
<protein>
    <submittedName>
        <fullName evidence="1">Uncharacterized protein</fullName>
    </submittedName>
</protein>
<accession>A0ACC1M2E3</accession>
<reference evidence="1" key="1">
    <citation type="submission" date="2022-07" db="EMBL/GenBank/DDBJ databases">
        <title>Phylogenomic reconstructions and comparative analyses of Kickxellomycotina fungi.</title>
        <authorList>
            <person name="Reynolds N.K."/>
            <person name="Stajich J.E."/>
            <person name="Barry K."/>
            <person name="Grigoriev I.V."/>
            <person name="Crous P."/>
            <person name="Smith M.E."/>
        </authorList>
    </citation>
    <scope>NUCLEOTIDE SEQUENCE</scope>
    <source>
        <strain evidence="1">CBS 190363</strain>
    </source>
</reference>
<sequence length="289" mass="31593">MVDQVIWQTGGVFKAAGLAQQQKRLLFVCIVDEGLPQQTKQLSQALDHQDVSALLSRHCICVRVAARSDDEHAFTELVPAAAQEPSISIAHSAGNTVLSGPNVVQVRVVAELKRALQLQAKTGVVHMGSLEAINNERLRRMLVSQRRGNDKRVKQAVNAFRDDRRGIDYMHGVRKGVRLMMRASNGKSLVVEFAADTGFAQVREFAEKELGALEIALAGPPVRRVLVKEEDDAKSLTELGLSPSATLLVRVPDVPEKGVKVLKEPWVTRRQLACLLAAIVLVIAALLPK</sequence>
<keyword evidence="2" id="KW-1185">Reference proteome</keyword>
<proteinExistence type="predicted"/>
<name>A0ACC1M2E3_9FUNG</name>
<dbReference type="Proteomes" id="UP001139981">
    <property type="component" value="Unassembled WGS sequence"/>
</dbReference>
<gene>
    <name evidence="1" type="ORF">IWW38_002990</name>
</gene>
<organism evidence="1 2">
    <name type="scientific">Coemansia aciculifera</name>
    <dbReference type="NCBI Taxonomy" id="417176"/>
    <lineage>
        <taxon>Eukaryota</taxon>
        <taxon>Fungi</taxon>
        <taxon>Fungi incertae sedis</taxon>
        <taxon>Zoopagomycota</taxon>
        <taxon>Kickxellomycotina</taxon>
        <taxon>Kickxellomycetes</taxon>
        <taxon>Kickxellales</taxon>
        <taxon>Kickxellaceae</taxon>
        <taxon>Coemansia</taxon>
    </lineage>
</organism>
<evidence type="ECO:0000313" key="2">
    <source>
        <dbReference type="Proteomes" id="UP001139981"/>
    </source>
</evidence>
<comment type="caution">
    <text evidence="1">The sequence shown here is derived from an EMBL/GenBank/DDBJ whole genome shotgun (WGS) entry which is preliminary data.</text>
</comment>